<name>A0A8X6RAA8_TRICX</name>
<dbReference type="PANTHER" id="PTHR47331">
    <property type="entry name" value="PHD-TYPE DOMAIN-CONTAINING PROTEIN"/>
    <property type="match status" value="1"/>
</dbReference>
<sequence>MEFNSTEFLAQFSEHSSHDARVEFSKDSNESSKDSFTLYSIHEDFYQKLWLTKTDWDSPIPQQLTEDWLRFQKAFNAINYLTVPRWVILTADNIVELHGFADASSLAYAAAIYCRQKHNGKIKLFKSVLRTLEYYTFDVFAWTDSKIVLSRLSGHPRQWKTFVANRTSEIIEVLPTKHWRHVPSKENPADIASRGIDPKCLPDCKLWWQGPPWLRLETLVGPRLNPVAMRLRMSARRRGSPRHIYSDNGTNFVGARRKLDEIRKLWLSLPTNEAISYYLSKSSIDWHFIPPSSPHFGGIWESGIRSVKFHLKRVLGETILTFEELTTLLTQIEGLLNSRPLSYFQRSSFQAPTTEIVGSCYRTSNGAFGRSGVPNLSPPLQPRKKWQDAQPNLKEDDIVLIKEEGPPGTWPMARVLQVHPGNDGLVRVATVKPKTQCLNDLFKNFTNFLRAISELVRI</sequence>
<accession>A0A8X6RAA8</accession>
<dbReference type="InterPro" id="IPR001584">
    <property type="entry name" value="Integrase_cat-core"/>
</dbReference>
<dbReference type="GO" id="GO:0015074">
    <property type="term" value="P:DNA integration"/>
    <property type="evidence" value="ECO:0007669"/>
    <property type="project" value="InterPro"/>
</dbReference>
<gene>
    <name evidence="2" type="primary">SINV_03189</name>
    <name evidence="2" type="ORF">TNCV_197581</name>
</gene>
<dbReference type="InterPro" id="IPR040676">
    <property type="entry name" value="DUF5641"/>
</dbReference>
<dbReference type="EMBL" id="BMAU01021106">
    <property type="protein sequence ID" value="GFX90980.1"/>
    <property type="molecule type" value="Genomic_DNA"/>
</dbReference>
<evidence type="ECO:0000259" key="1">
    <source>
        <dbReference type="PROSITE" id="PS50994"/>
    </source>
</evidence>
<dbReference type="AlphaFoldDB" id="A0A8X6RAA8"/>
<dbReference type="GO" id="GO:0003676">
    <property type="term" value="F:nucleic acid binding"/>
    <property type="evidence" value="ECO:0007669"/>
    <property type="project" value="InterPro"/>
</dbReference>
<dbReference type="Proteomes" id="UP000887159">
    <property type="component" value="Unassembled WGS sequence"/>
</dbReference>
<protein>
    <submittedName>
        <fullName evidence="2">Integrase catalytic domain-containing protein</fullName>
    </submittedName>
</protein>
<proteinExistence type="predicted"/>
<evidence type="ECO:0000313" key="2">
    <source>
        <dbReference type="EMBL" id="GFX90980.1"/>
    </source>
</evidence>
<dbReference type="SUPFAM" id="SSF53098">
    <property type="entry name" value="Ribonuclease H-like"/>
    <property type="match status" value="1"/>
</dbReference>
<reference evidence="2" key="1">
    <citation type="submission" date="2020-08" db="EMBL/GenBank/DDBJ databases">
        <title>Multicomponent nature underlies the extraordinary mechanical properties of spider dragline silk.</title>
        <authorList>
            <person name="Kono N."/>
            <person name="Nakamura H."/>
            <person name="Mori M."/>
            <person name="Yoshida Y."/>
            <person name="Ohtoshi R."/>
            <person name="Malay A.D."/>
            <person name="Moran D.A.P."/>
            <person name="Tomita M."/>
            <person name="Numata K."/>
            <person name="Arakawa K."/>
        </authorList>
    </citation>
    <scope>NUCLEOTIDE SEQUENCE</scope>
</reference>
<dbReference type="Gene3D" id="3.30.420.10">
    <property type="entry name" value="Ribonuclease H-like superfamily/Ribonuclease H"/>
    <property type="match status" value="1"/>
</dbReference>
<evidence type="ECO:0000313" key="3">
    <source>
        <dbReference type="Proteomes" id="UP000887159"/>
    </source>
</evidence>
<comment type="caution">
    <text evidence="2">The sequence shown here is derived from an EMBL/GenBank/DDBJ whole genome shotgun (WGS) entry which is preliminary data.</text>
</comment>
<dbReference type="InterPro" id="IPR008042">
    <property type="entry name" value="Retrotrans_Pao"/>
</dbReference>
<dbReference type="PROSITE" id="PS50994">
    <property type="entry name" value="INTEGRASE"/>
    <property type="match status" value="1"/>
</dbReference>
<dbReference type="Pfam" id="PF05380">
    <property type="entry name" value="Peptidase_A17"/>
    <property type="match status" value="1"/>
</dbReference>
<keyword evidence="3" id="KW-1185">Reference proteome</keyword>
<organism evidence="2 3">
    <name type="scientific">Trichonephila clavipes</name>
    <name type="common">Golden silk orbweaver</name>
    <name type="synonym">Nephila clavipes</name>
    <dbReference type="NCBI Taxonomy" id="2585209"/>
    <lineage>
        <taxon>Eukaryota</taxon>
        <taxon>Metazoa</taxon>
        <taxon>Ecdysozoa</taxon>
        <taxon>Arthropoda</taxon>
        <taxon>Chelicerata</taxon>
        <taxon>Arachnida</taxon>
        <taxon>Araneae</taxon>
        <taxon>Araneomorphae</taxon>
        <taxon>Entelegynae</taxon>
        <taxon>Araneoidea</taxon>
        <taxon>Nephilidae</taxon>
        <taxon>Trichonephila</taxon>
    </lineage>
</organism>
<dbReference type="Pfam" id="PF18701">
    <property type="entry name" value="DUF5641"/>
    <property type="match status" value="1"/>
</dbReference>
<dbReference type="InterPro" id="IPR036397">
    <property type="entry name" value="RNaseH_sf"/>
</dbReference>
<feature type="domain" description="Integrase catalytic" evidence="1">
    <location>
        <begin position="231"/>
        <end position="360"/>
    </location>
</feature>
<dbReference type="InterPro" id="IPR012337">
    <property type="entry name" value="RNaseH-like_sf"/>
</dbReference>